<accession>A0A1M7EJ11</accession>
<gene>
    <name evidence="4" type="ORF">SAMN02746066_00015</name>
</gene>
<evidence type="ECO:0000259" key="3">
    <source>
        <dbReference type="Pfam" id="PF16738"/>
    </source>
</evidence>
<dbReference type="RefSeq" id="WP_073281503.1">
    <property type="nucleotide sequence ID" value="NZ_FRCP01000005.1"/>
</dbReference>
<dbReference type="InterPro" id="IPR013783">
    <property type="entry name" value="Ig-like_fold"/>
</dbReference>
<keyword evidence="2" id="KW-0812">Transmembrane</keyword>
<dbReference type="Gene3D" id="2.60.40.10">
    <property type="entry name" value="Immunoglobulins"/>
    <property type="match status" value="1"/>
</dbReference>
<dbReference type="EMBL" id="FRCP01000005">
    <property type="protein sequence ID" value="SHL91761.1"/>
    <property type="molecule type" value="Genomic_DNA"/>
</dbReference>
<dbReference type="AlphaFoldDB" id="A0A1M7EJ11"/>
<dbReference type="Proteomes" id="UP000184038">
    <property type="component" value="Unassembled WGS sequence"/>
</dbReference>
<proteinExistence type="predicted"/>
<evidence type="ECO:0000313" key="5">
    <source>
        <dbReference type="Proteomes" id="UP000184038"/>
    </source>
</evidence>
<evidence type="ECO:0000313" key="4">
    <source>
        <dbReference type="EMBL" id="SHL91761.1"/>
    </source>
</evidence>
<keyword evidence="2" id="KW-1133">Transmembrane helix</keyword>
<feature type="compositionally biased region" description="Low complexity" evidence="1">
    <location>
        <begin position="160"/>
        <end position="170"/>
    </location>
</feature>
<evidence type="ECO:0000256" key="2">
    <source>
        <dbReference type="SAM" id="Phobius"/>
    </source>
</evidence>
<sequence length="207" mass="22017">MKKKLEKVLSFVLVFAFVIIGLVSQAKLSKAADTTSTTTDAANVVKVYYFNENEWEGANVWAWTIETQIDLAKNAWPGDAMTDEGNGWFSAEITADENIGVLFTDNAGGQTSDCKDLEPGKTYWITNGSEDLLNDSGMGGGVSLVASSEPKAGWPEGPEADTATTAPATTSEDKDSNNVVLYVVIAAVVVVAIITGVVITKKKKGEK</sequence>
<name>A0A1M7EJ11_9FIRM</name>
<keyword evidence="2" id="KW-0472">Membrane</keyword>
<reference evidence="4 5" key="1">
    <citation type="submission" date="2016-11" db="EMBL/GenBank/DDBJ databases">
        <authorList>
            <person name="Jaros S."/>
            <person name="Januszkiewicz K."/>
            <person name="Wedrychowicz H."/>
        </authorList>
    </citation>
    <scope>NUCLEOTIDE SEQUENCE [LARGE SCALE GENOMIC DNA]</scope>
    <source>
        <strain evidence="4 5">DSM 15930</strain>
    </source>
</reference>
<evidence type="ECO:0000256" key="1">
    <source>
        <dbReference type="SAM" id="MobiDB-lite"/>
    </source>
</evidence>
<organism evidence="4 5">
    <name type="scientific">Anaerosporobacter mobilis DSM 15930</name>
    <dbReference type="NCBI Taxonomy" id="1120996"/>
    <lineage>
        <taxon>Bacteria</taxon>
        <taxon>Bacillati</taxon>
        <taxon>Bacillota</taxon>
        <taxon>Clostridia</taxon>
        <taxon>Lachnospirales</taxon>
        <taxon>Lachnospiraceae</taxon>
        <taxon>Anaerosporobacter</taxon>
    </lineage>
</organism>
<feature type="region of interest" description="Disordered" evidence="1">
    <location>
        <begin position="144"/>
        <end position="173"/>
    </location>
</feature>
<dbReference type="Pfam" id="PF16738">
    <property type="entry name" value="CBM26"/>
    <property type="match status" value="1"/>
</dbReference>
<feature type="domain" description="Starch-binding module 26" evidence="3">
    <location>
        <begin position="47"/>
        <end position="115"/>
    </location>
</feature>
<protein>
    <submittedName>
        <fullName evidence="4">Starch-binding module 26</fullName>
    </submittedName>
</protein>
<dbReference type="InterPro" id="IPR031965">
    <property type="entry name" value="CBM26"/>
</dbReference>
<keyword evidence="5" id="KW-1185">Reference proteome</keyword>
<dbReference type="STRING" id="1120996.SAMN02746066_00015"/>
<feature type="transmembrane region" description="Helical" evidence="2">
    <location>
        <begin position="179"/>
        <end position="199"/>
    </location>
</feature>